<evidence type="ECO:0000313" key="7">
    <source>
        <dbReference type="Proteomes" id="UP000184499"/>
    </source>
</evidence>
<keyword evidence="7" id="KW-1185">Reference proteome</keyword>
<name>A0A1L9U9L6_ASPBC</name>
<dbReference type="PANTHER" id="PTHR47356:SF2">
    <property type="entry name" value="FAD-BINDING DOMAIN-CONTAINING PROTEIN-RELATED"/>
    <property type="match status" value="1"/>
</dbReference>
<accession>A0A1L9U9L6</accession>
<dbReference type="Pfam" id="PF01494">
    <property type="entry name" value="FAD_binding_3"/>
    <property type="match status" value="1"/>
</dbReference>
<evidence type="ECO:0000256" key="3">
    <source>
        <dbReference type="ARBA" id="ARBA00022827"/>
    </source>
</evidence>
<dbReference type="PRINTS" id="PR00420">
    <property type="entry name" value="RNGMNOXGNASE"/>
</dbReference>
<dbReference type="InterPro" id="IPR002938">
    <property type="entry name" value="FAD-bd"/>
</dbReference>
<dbReference type="SUPFAM" id="SSF51905">
    <property type="entry name" value="FAD/NAD(P)-binding domain"/>
    <property type="match status" value="1"/>
</dbReference>
<dbReference type="AlphaFoldDB" id="A0A1L9U9L6"/>
<dbReference type="GO" id="GO:0004497">
    <property type="term" value="F:monooxygenase activity"/>
    <property type="evidence" value="ECO:0007669"/>
    <property type="project" value="InterPro"/>
</dbReference>
<dbReference type="Proteomes" id="UP000184499">
    <property type="component" value="Unassembled WGS sequence"/>
</dbReference>
<reference evidence="7" key="1">
    <citation type="journal article" date="2017" name="Genome Biol.">
        <title>Comparative genomics reveals high biological diversity and specific adaptations in the industrially and medically important fungal genus Aspergillus.</title>
        <authorList>
            <person name="de Vries R.P."/>
            <person name="Riley R."/>
            <person name="Wiebenga A."/>
            <person name="Aguilar-Osorio G."/>
            <person name="Amillis S."/>
            <person name="Uchima C.A."/>
            <person name="Anderluh G."/>
            <person name="Asadollahi M."/>
            <person name="Askin M."/>
            <person name="Barry K."/>
            <person name="Battaglia E."/>
            <person name="Bayram O."/>
            <person name="Benocci T."/>
            <person name="Braus-Stromeyer S.A."/>
            <person name="Caldana C."/>
            <person name="Canovas D."/>
            <person name="Cerqueira G.C."/>
            <person name="Chen F."/>
            <person name="Chen W."/>
            <person name="Choi C."/>
            <person name="Clum A."/>
            <person name="Dos Santos R.A."/>
            <person name="Damasio A.R."/>
            <person name="Diallinas G."/>
            <person name="Emri T."/>
            <person name="Fekete E."/>
            <person name="Flipphi M."/>
            <person name="Freyberg S."/>
            <person name="Gallo A."/>
            <person name="Gournas C."/>
            <person name="Habgood R."/>
            <person name="Hainaut M."/>
            <person name="Harispe M.L."/>
            <person name="Henrissat B."/>
            <person name="Hilden K.S."/>
            <person name="Hope R."/>
            <person name="Hossain A."/>
            <person name="Karabika E."/>
            <person name="Karaffa L."/>
            <person name="Karanyi Z."/>
            <person name="Krasevec N."/>
            <person name="Kuo A."/>
            <person name="Kusch H."/>
            <person name="LaButti K."/>
            <person name="Lagendijk E.L."/>
            <person name="Lapidus A."/>
            <person name="Levasseur A."/>
            <person name="Lindquist E."/>
            <person name="Lipzen A."/>
            <person name="Logrieco A.F."/>
            <person name="MacCabe A."/>
            <person name="Maekelae M.R."/>
            <person name="Malavazi I."/>
            <person name="Melin P."/>
            <person name="Meyer V."/>
            <person name="Mielnichuk N."/>
            <person name="Miskei M."/>
            <person name="Molnar A.P."/>
            <person name="Mule G."/>
            <person name="Ngan C.Y."/>
            <person name="Orejas M."/>
            <person name="Orosz E."/>
            <person name="Ouedraogo J.P."/>
            <person name="Overkamp K.M."/>
            <person name="Park H.-S."/>
            <person name="Perrone G."/>
            <person name="Piumi F."/>
            <person name="Punt P.J."/>
            <person name="Ram A.F."/>
            <person name="Ramon A."/>
            <person name="Rauscher S."/>
            <person name="Record E."/>
            <person name="Riano-Pachon D.M."/>
            <person name="Robert V."/>
            <person name="Roehrig J."/>
            <person name="Ruller R."/>
            <person name="Salamov A."/>
            <person name="Salih N.S."/>
            <person name="Samson R.A."/>
            <person name="Sandor E."/>
            <person name="Sanguinetti M."/>
            <person name="Schuetze T."/>
            <person name="Sepcic K."/>
            <person name="Shelest E."/>
            <person name="Sherlock G."/>
            <person name="Sophianopoulou V."/>
            <person name="Squina F.M."/>
            <person name="Sun H."/>
            <person name="Susca A."/>
            <person name="Todd R.B."/>
            <person name="Tsang A."/>
            <person name="Unkles S.E."/>
            <person name="van de Wiele N."/>
            <person name="van Rossen-Uffink D."/>
            <person name="Oliveira J.V."/>
            <person name="Vesth T.C."/>
            <person name="Visser J."/>
            <person name="Yu J.-H."/>
            <person name="Zhou M."/>
            <person name="Andersen M.R."/>
            <person name="Archer D.B."/>
            <person name="Baker S.E."/>
            <person name="Benoit I."/>
            <person name="Brakhage A.A."/>
            <person name="Braus G.H."/>
            <person name="Fischer R."/>
            <person name="Frisvad J.C."/>
            <person name="Goldman G.H."/>
            <person name="Houbraken J."/>
            <person name="Oakley B."/>
            <person name="Pocsi I."/>
            <person name="Scazzocchio C."/>
            <person name="Seiboth B."/>
            <person name="vanKuyk P.A."/>
            <person name="Wortman J."/>
            <person name="Dyer P.S."/>
            <person name="Grigoriev I.V."/>
        </authorList>
    </citation>
    <scope>NUCLEOTIDE SEQUENCE [LARGE SCALE GENOMIC DNA]</scope>
    <source>
        <strain evidence="7">CBS 101740 / IMI 381727 / IBT 21946</strain>
    </source>
</reference>
<evidence type="ECO:0000313" key="6">
    <source>
        <dbReference type="EMBL" id="OJJ68390.1"/>
    </source>
</evidence>
<proteinExistence type="inferred from homology"/>
<dbReference type="GeneID" id="93580285"/>
<dbReference type="InterPro" id="IPR050562">
    <property type="entry name" value="FAD_mOase_fung"/>
</dbReference>
<comment type="similarity">
    <text evidence="1">Belongs to the paxM FAD-dependent monooxygenase family.</text>
</comment>
<evidence type="ECO:0000256" key="2">
    <source>
        <dbReference type="ARBA" id="ARBA00022630"/>
    </source>
</evidence>
<keyword evidence="2" id="KW-0285">Flavoprotein</keyword>
<dbReference type="EMBL" id="KV878690">
    <property type="protein sequence ID" value="OJJ68390.1"/>
    <property type="molecule type" value="Genomic_DNA"/>
</dbReference>
<feature type="domain" description="FAD-binding" evidence="5">
    <location>
        <begin position="7"/>
        <end position="343"/>
    </location>
</feature>
<dbReference type="GO" id="GO:0071949">
    <property type="term" value="F:FAD binding"/>
    <property type="evidence" value="ECO:0007669"/>
    <property type="project" value="InterPro"/>
</dbReference>
<keyword evidence="3" id="KW-0274">FAD</keyword>
<evidence type="ECO:0000259" key="5">
    <source>
        <dbReference type="Pfam" id="PF01494"/>
    </source>
</evidence>
<dbReference type="InterPro" id="IPR036188">
    <property type="entry name" value="FAD/NAD-bd_sf"/>
</dbReference>
<dbReference type="OrthoDB" id="10029326at2759"/>
<evidence type="ECO:0000256" key="1">
    <source>
        <dbReference type="ARBA" id="ARBA00007992"/>
    </source>
</evidence>
<protein>
    <recommendedName>
        <fullName evidence="5">FAD-binding domain-containing protein</fullName>
    </recommendedName>
</protein>
<dbReference type="OMA" id="TFGHVWE"/>
<sequence length="459" mass="51827">MTTSQFTVIIVGGGIAGLTLAHCLRRVNINHIVLEKSSDLSPQGGASIGILPNGGRILNQLSLYEHIEQFIEPLDTAHITFPDGFSFSSRFPRLLHEQCGYPIAFFDRQKLLEVLHTQYPDQSGILTNQRVTEIRPSGSRVEVITEAGEKYTGDIVVGADGVHSKVRSEMWRIADAIQPGFVTQSERNSTTTEYCCIFGISSCVPTLEIGDQINALHDNLTLIIFIGKNKRAFWFVVKKLDYPDRPRFDDDYMARLCEKISNRHLTKDLTFGQVWSTRVVASMTALEENVFRTWFRGRIVCIGDSVHKMTPNIGQGANLAIEDAAVLANLLHAAVLRAKRRRLSDSEVQALLQEYYYTRYSRVKSVYTASRYITRFQARDGLLNRVLGRYVVPFLADVPALVGMETIHGSPTLNFLPLPEKDGPGWNRHKYRIHLPTPRKYDEDFVRCPYTFAMSLLLA</sequence>
<dbReference type="VEuPathDB" id="FungiDB:ASPBRDRAFT_57789"/>
<dbReference type="Gene3D" id="3.50.50.60">
    <property type="entry name" value="FAD/NAD(P)-binding domain"/>
    <property type="match status" value="1"/>
</dbReference>
<organism evidence="6 7">
    <name type="scientific">Aspergillus brasiliensis (strain CBS 101740 / IMI 381727 / IBT 21946)</name>
    <dbReference type="NCBI Taxonomy" id="767769"/>
    <lineage>
        <taxon>Eukaryota</taxon>
        <taxon>Fungi</taxon>
        <taxon>Dikarya</taxon>
        <taxon>Ascomycota</taxon>
        <taxon>Pezizomycotina</taxon>
        <taxon>Eurotiomycetes</taxon>
        <taxon>Eurotiomycetidae</taxon>
        <taxon>Eurotiales</taxon>
        <taxon>Aspergillaceae</taxon>
        <taxon>Aspergillus</taxon>
        <taxon>Aspergillus subgen. Circumdati</taxon>
    </lineage>
</organism>
<dbReference type="RefSeq" id="XP_067475639.1">
    <property type="nucleotide sequence ID" value="XM_067627797.1"/>
</dbReference>
<dbReference type="PANTHER" id="PTHR47356">
    <property type="entry name" value="FAD-DEPENDENT MONOOXYGENASE ASQG-RELATED"/>
    <property type="match status" value="1"/>
</dbReference>
<gene>
    <name evidence="6" type="ORF">ASPBRDRAFT_57789</name>
</gene>
<evidence type="ECO:0000256" key="4">
    <source>
        <dbReference type="ARBA" id="ARBA00023002"/>
    </source>
</evidence>
<dbReference type="STRING" id="767769.A0A1L9U9L6"/>
<keyword evidence="4" id="KW-0560">Oxidoreductase</keyword>